<dbReference type="eggNOG" id="ENOG5031WUM">
    <property type="taxonomic scope" value="Bacteria"/>
</dbReference>
<evidence type="ECO:0000256" key="1">
    <source>
        <dbReference type="SAM" id="MobiDB-lite"/>
    </source>
</evidence>
<name>N0D6C9_STRMI</name>
<dbReference type="AlphaFoldDB" id="N0D6C9"/>
<protein>
    <submittedName>
        <fullName evidence="2">Small hydrophilic protein</fullName>
    </submittedName>
</protein>
<evidence type="ECO:0000313" key="2">
    <source>
        <dbReference type="EMBL" id="AGK81768.1"/>
    </source>
</evidence>
<feature type="compositionally biased region" description="Basic and acidic residues" evidence="1">
    <location>
        <begin position="14"/>
        <end position="51"/>
    </location>
</feature>
<gene>
    <name evidence="2" type="ORF">SFUL_6891</name>
</gene>
<dbReference type="InterPro" id="IPR045961">
    <property type="entry name" value="DUF6381"/>
</dbReference>
<evidence type="ECO:0000313" key="3">
    <source>
        <dbReference type="Proteomes" id="UP000013304"/>
    </source>
</evidence>
<dbReference type="Pfam" id="PF19908">
    <property type="entry name" value="DUF6381"/>
    <property type="match status" value="1"/>
</dbReference>
<reference evidence="2 3" key="1">
    <citation type="submission" date="2013-04" db="EMBL/GenBank/DDBJ databases">
        <title>Complete genome sequence of Streptomyces fulvissimus.</title>
        <authorList>
            <person name="Myronovskyi M."/>
            <person name="Tokovenko B."/>
            <person name="Manderscheid N."/>
            <person name="Petzke L."/>
            <person name="Luzhetskyy A."/>
        </authorList>
    </citation>
    <scope>NUCLEOTIDE SEQUENCE [LARGE SCALE GENOMIC DNA]</scope>
    <source>
        <strain evidence="2 3">DSM 40593</strain>
    </source>
</reference>
<sequence>MVMSGSNEPADLARQMREKAQQLAEAAERATDPQERERLEKKSRTIRDRSEQQSGMAAGDVYPQK</sequence>
<accession>N0D6C9</accession>
<organism evidence="2 3">
    <name type="scientific">Streptomyces microflavus DSM 40593</name>
    <dbReference type="NCBI Taxonomy" id="1303692"/>
    <lineage>
        <taxon>Bacteria</taxon>
        <taxon>Bacillati</taxon>
        <taxon>Actinomycetota</taxon>
        <taxon>Actinomycetes</taxon>
        <taxon>Kitasatosporales</taxon>
        <taxon>Streptomycetaceae</taxon>
        <taxon>Streptomyces</taxon>
    </lineage>
</organism>
<dbReference type="KEGG" id="sfi:SFUL_6891"/>
<proteinExistence type="predicted"/>
<dbReference type="Proteomes" id="UP000013304">
    <property type="component" value="Chromosome"/>
</dbReference>
<dbReference type="PATRIC" id="fig|1303692.3.peg.6937"/>
<dbReference type="HOGENOM" id="CLU_192330_0_1_11"/>
<feature type="region of interest" description="Disordered" evidence="1">
    <location>
        <begin position="1"/>
        <end position="65"/>
    </location>
</feature>
<dbReference type="EMBL" id="CP005080">
    <property type="protein sequence ID" value="AGK81768.1"/>
    <property type="molecule type" value="Genomic_DNA"/>
</dbReference>